<keyword evidence="10" id="KW-0443">Lipid metabolism</keyword>
<reference evidence="15" key="1">
    <citation type="submission" date="2023-08" db="EMBL/GenBank/DDBJ databases">
        <authorList>
            <person name="Audoor S."/>
            <person name="Bilcke G."/>
        </authorList>
    </citation>
    <scope>NUCLEOTIDE SEQUENCE</scope>
</reference>
<feature type="transmembrane region" description="Helical" evidence="12">
    <location>
        <begin position="240"/>
        <end position="261"/>
    </location>
</feature>
<keyword evidence="4" id="KW-0349">Heme</keyword>
<comment type="similarity">
    <text evidence="3">Belongs to the fatty acid desaturase type 1 family.</text>
</comment>
<evidence type="ECO:0000256" key="8">
    <source>
        <dbReference type="ARBA" id="ARBA00023002"/>
    </source>
</evidence>
<feature type="transmembrane region" description="Helical" evidence="12">
    <location>
        <begin position="179"/>
        <end position="197"/>
    </location>
</feature>
<feature type="domain" description="Fatty acid desaturase" evidence="13">
    <location>
        <begin position="85"/>
        <end position="389"/>
    </location>
</feature>
<keyword evidence="11 12" id="KW-0472">Membrane</keyword>
<keyword evidence="5 12" id="KW-0812">Transmembrane</keyword>
<dbReference type="Pfam" id="PF00487">
    <property type="entry name" value="FA_desaturase"/>
    <property type="match status" value="1"/>
</dbReference>
<evidence type="ECO:0000313" key="14">
    <source>
        <dbReference type="EMBL" id="CAJ1932989.1"/>
    </source>
</evidence>
<dbReference type="InterPro" id="IPR012171">
    <property type="entry name" value="Fatty_acid_desaturase"/>
</dbReference>
<feature type="transmembrane region" description="Helical" evidence="12">
    <location>
        <begin position="68"/>
        <end position="91"/>
    </location>
</feature>
<comment type="pathway">
    <text evidence="2">Lipid metabolism.</text>
</comment>
<keyword evidence="7 12" id="KW-1133">Transmembrane helix</keyword>
<dbReference type="CDD" id="cd01060">
    <property type="entry name" value="Membrane-FADS-like"/>
    <property type="match status" value="1"/>
</dbReference>
<evidence type="ECO:0000256" key="11">
    <source>
        <dbReference type="ARBA" id="ARBA00023136"/>
    </source>
</evidence>
<evidence type="ECO:0000256" key="4">
    <source>
        <dbReference type="ARBA" id="ARBA00022617"/>
    </source>
</evidence>
<dbReference type="InterPro" id="IPR005804">
    <property type="entry name" value="FA_desaturase_dom"/>
</dbReference>
<dbReference type="GO" id="GO:0006629">
    <property type="term" value="P:lipid metabolic process"/>
    <property type="evidence" value="ECO:0007669"/>
    <property type="project" value="UniProtKB-KW"/>
</dbReference>
<feature type="transmembrane region" description="Helical" evidence="12">
    <location>
        <begin position="281"/>
        <end position="305"/>
    </location>
</feature>
<evidence type="ECO:0000256" key="10">
    <source>
        <dbReference type="ARBA" id="ARBA00023098"/>
    </source>
</evidence>
<evidence type="ECO:0000256" key="9">
    <source>
        <dbReference type="ARBA" id="ARBA00023004"/>
    </source>
</evidence>
<organism evidence="15 16">
    <name type="scientific">Cylindrotheca closterium</name>
    <dbReference type="NCBI Taxonomy" id="2856"/>
    <lineage>
        <taxon>Eukaryota</taxon>
        <taxon>Sar</taxon>
        <taxon>Stramenopiles</taxon>
        <taxon>Ochrophyta</taxon>
        <taxon>Bacillariophyta</taxon>
        <taxon>Bacillariophyceae</taxon>
        <taxon>Bacillariophycidae</taxon>
        <taxon>Bacillariales</taxon>
        <taxon>Bacillariaceae</taxon>
        <taxon>Cylindrotheca</taxon>
    </lineage>
</organism>
<dbReference type="AlphaFoldDB" id="A0AAD2JPM8"/>
<keyword evidence="16" id="KW-1185">Reference proteome</keyword>
<evidence type="ECO:0000256" key="7">
    <source>
        <dbReference type="ARBA" id="ARBA00022989"/>
    </source>
</evidence>
<proteinExistence type="inferred from homology"/>
<accession>A0AAD2JPM8</accession>
<evidence type="ECO:0000256" key="1">
    <source>
        <dbReference type="ARBA" id="ARBA00004141"/>
    </source>
</evidence>
<dbReference type="EMBL" id="CAKOGP040002458">
    <property type="protein sequence ID" value="CAJ1970091.1"/>
    <property type="molecule type" value="Genomic_DNA"/>
</dbReference>
<comment type="caution">
    <text evidence="15">The sequence shown here is derived from an EMBL/GenBank/DDBJ whole genome shotgun (WGS) entry which is preliminary data.</text>
</comment>
<protein>
    <recommendedName>
        <fullName evidence="13">Fatty acid desaturase domain-containing protein</fullName>
    </recommendedName>
</protein>
<sequence>MCRQEVAREPKKAVADPAELQKGDEWLKDFDFEGFATEIKELGKKLDAEQGEADVAHLNKMIMWSNSCAAIGLLTMGFLVNPITIVCLSLYTCTRWTMIAHHTCHGGYEKVHPNKDRWSRFKFGLGTFWRRFNDWFDWMMPEAWNVEHNNRHHYNLSEIHDPDLVEQNMEEVRDLDAPVIFKYMMVGFTMLTWKWYYYAPNTYKELKLARLRRQGKAIPEGVQPELAVTVKSALMGQSHFYSFAELMAVVLLPYFILHFFVAPLPYLLLGEHLEGYTGQGMYWTAIKNLFLAELLTNVHSFIIVVTNHAGDDMYRFREPCRPFSGSFYLRQVLASVDFSMGSDPIDFWHGWLNYQIEHHMWPNLSMLTYQKSAPQVRAICAKYGVPYVKQNVFWRLKKTVDIMVGNASMKWFPESYEQEYLQKDSKIEAANYKKGQ</sequence>
<comment type="subcellular location">
    <subcellularLocation>
        <location evidence="1">Membrane</location>
        <topology evidence="1">Multi-pass membrane protein</topology>
    </subcellularLocation>
</comment>
<evidence type="ECO:0000313" key="16">
    <source>
        <dbReference type="Proteomes" id="UP001295423"/>
    </source>
</evidence>
<evidence type="ECO:0000259" key="13">
    <source>
        <dbReference type="Pfam" id="PF00487"/>
    </source>
</evidence>
<evidence type="ECO:0000256" key="12">
    <source>
        <dbReference type="SAM" id="Phobius"/>
    </source>
</evidence>
<dbReference type="PANTHER" id="PTHR19353">
    <property type="entry name" value="FATTY ACID DESATURASE 2"/>
    <property type="match status" value="1"/>
</dbReference>
<gene>
    <name evidence="15" type="ORF">CYCCA115_LOCUS24114</name>
    <name evidence="14" type="ORF">CYCCA115_LOCUS3111</name>
</gene>
<evidence type="ECO:0000313" key="15">
    <source>
        <dbReference type="EMBL" id="CAJ1970091.1"/>
    </source>
</evidence>
<dbReference type="EMBL" id="CAKOGP040000230">
    <property type="protein sequence ID" value="CAJ1932989.1"/>
    <property type="molecule type" value="Genomic_DNA"/>
</dbReference>
<dbReference type="PANTHER" id="PTHR19353:SF30">
    <property type="entry name" value="DELTA 8-(E)-SPHINGOLIPID DESATURASE"/>
    <property type="match status" value="1"/>
</dbReference>
<dbReference type="Proteomes" id="UP001295423">
    <property type="component" value="Unassembled WGS sequence"/>
</dbReference>
<evidence type="ECO:0000256" key="2">
    <source>
        <dbReference type="ARBA" id="ARBA00005189"/>
    </source>
</evidence>
<keyword evidence="9" id="KW-0408">Iron</keyword>
<name>A0AAD2JPM8_9STRA</name>
<dbReference type="GO" id="GO:0016717">
    <property type="term" value="F:oxidoreductase activity, acting on paired donors, with oxidation of a pair of donors resulting in the reduction of molecular oxygen to two molecules of water"/>
    <property type="evidence" value="ECO:0007669"/>
    <property type="project" value="TreeGrafter"/>
</dbReference>
<keyword evidence="8" id="KW-0560">Oxidoreductase</keyword>
<keyword evidence="6" id="KW-0479">Metal-binding</keyword>
<dbReference type="GO" id="GO:0016020">
    <property type="term" value="C:membrane"/>
    <property type="evidence" value="ECO:0007669"/>
    <property type="project" value="UniProtKB-SubCell"/>
</dbReference>
<evidence type="ECO:0000256" key="5">
    <source>
        <dbReference type="ARBA" id="ARBA00022692"/>
    </source>
</evidence>
<evidence type="ECO:0000256" key="3">
    <source>
        <dbReference type="ARBA" id="ARBA00009295"/>
    </source>
</evidence>
<evidence type="ECO:0000256" key="6">
    <source>
        <dbReference type="ARBA" id="ARBA00022723"/>
    </source>
</evidence>
<dbReference type="GO" id="GO:0046872">
    <property type="term" value="F:metal ion binding"/>
    <property type="evidence" value="ECO:0007669"/>
    <property type="project" value="UniProtKB-KW"/>
</dbReference>